<proteinExistence type="predicted"/>
<reference evidence="1 2" key="1">
    <citation type="journal article" date="2015" name="Nature">
        <title>rRNA introns, odd ribosomes, and small enigmatic genomes across a large radiation of phyla.</title>
        <authorList>
            <person name="Brown C.T."/>
            <person name="Hug L.A."/>
            <person name="Thomas B.C."/>
            <person name="Sharon I."/>
            <person name="Castelle C.J."/>
            <person name="Singh A."/>
            <person name="Wilkins M.J."/>
            <person name="Williams K.H."/>
            <person name="Banfield J.F."/>
        </authorList>
    </citation>
    <scope>NUCLEOTIDE SEQUENCE [LARGE SCALE GENOMIC DNA]</scope>
</reference>
<dbReference type="AlphaFoldDB" id="A0A0G0NAL1"/>
<evidence type="ECO:0000313" key="2">
    <source>
        <dbReference type="Proteomes" id="UP000034048"/>
    </source>
</evidence>
<dbReference type="Proteomes" id="UP000034048">
    <property type="component" value="Unassembled WGS sequence"/>
</dbReference>
<sequence length="84" mass="9016">MVGKEAGILILALGEIMANIFLTFSSSASVSLCSTRQLGQSLRTRRWPIMAFIDGVSKNGLTPKSKRRGMTPAASLVCKVESTK</sequence>
<accession>A0A0G0NAL1</accession>
<organism evidence="1 2">
    <name type="scientific">Candidatus Falkowbacteria bacterium GW2011_GWA2_39_24</name>
    <dbReference type="NCBI Taxonomy" id="1618634"/>
    <lineage>
        <taxon>Bacteria</taxon>
        <taxon>Candidatus Falkowiibacteriota</taxon>
    </lineage>
</organism>
<comment type="caution">
    <text evidence="1">The sequence shown here is derived from an EMBL/GenBank/DDBJ whole genome shotgun (WGS) entry which is preliminary data.</text>
</comment>
<name>A0A0G0NAL1_9BACT</name>
<evidence type="ECO:0000313" key="1">
    <source>
        <dbReference type="EMBL" id="KKR13174.1"/>
    </source>
</evidence>
<dbReference type="EMBL" id="LBWS01000051">
    <property type="protein sequence ID" value="KKR13174.1"/>
    <property type="molecule type" value="Genomic_DNA"/>
</dbReference>
<protein>
    <submittedName>
        <fullName evidence="1">Uncharacterized protein</fullName>
    </submittedName>
</protein>
<gene>
    <name evidence="1" type="ORF">UT42_C0051G0009</name>
</gene>